<dbReference type="CDD" id="cd01310">
    <property type="entry name" value="TatD_DNAse"/>
    <property type="match status" value="1"/>
</dbReference>
<evidence type="ECO:0000256" key="1">
    <source>
        <dbReference type="ARBA" id="ARBA00009275"/>
    </source>
</evidence>
<name>W0Q9Q3_9PAST</name>
<sequence length="269" mass="31239">MILDLFCEEICVIRRGEKMLFDTHIHLDQFLDEEIKQILQQPNLESVLAVATDLASCEGLLALKERYSNLYIASGFHPEQTLPSENELEKLFDFIAKNYQKLTACGEVGLPHYLKRENPELDYQPYIDLLERFIVASKRYNLPLNLHIVYEDTEIALELLARHQIQKAHFHWFKASNETLEKLLLTPYFVSLTPDILTNPKTQKVAQAFPLERLLIETDAPWQHEGFKPVEITQQLVAVIQKLAEIKQLPEKVVAEQISQNTYSFYLTK</sequence>
<dbReference type="GO" id="GO:0046872">
    <property type="term" value="F:metal ion binding"/>
    <property type="evidence" value="ECO:0007669"/>
    <property type="project" value="UniProtKB-KW"/>
</dbReference>
<evidence type="ECO:0000256" key="4">
    <source>
        <dbReference type="PIRSR" id="PIRSR005902-1"/>
    </source>
</evidence>
<keyword evidence="3" id="KW-0378">Hydrolase</keyword>
<dbReference type="Proteomes" id="UP000066995">
    <property type="component" value="Chromosome"/>
</dbReference>
<evidence type="ECO:0000313" key="5">
    <source>
        <dbReference type="EMBL" id="AHG75614.1"/>
    </source>
</evidence>
<dbReference type="eggNOG" id="COG0084">
    <property type="taxonomic scope" value="Bacteria"/>
</dbReference>
<dbReference type="EMBL" id="CP006943">
    <property type="protein sequence ID" value="AHG75614.1"/>
    <property type="molecule type" value="Genomic_DNA"/>
</dbReference>
<dbReference type="PROSITE" id="PS01137">
    <property type="entry name" value="TATD_1"/>
    <property type="match status" value="1"/>
</dbReference>
<reference evidence="5 6" key="1">
    <citation type="submission" date="2013-12" db="EMBL/GenBank/DDBJ databases">
        <title>Annotation of the Mannheimia varigena USDA-ARS-USMARC-1296 complete genome.</title>
        <authorList>
            <person name="Harhay G.P."/>
            <person name="Clawson M.L."/>
            <person name="Murray R.W."/>
            <person name="Lubbers B.V."/>
            <person name="Heaton M.P."/>
            <person name="Chitko-Mckown C.G."/>
            <person name="Harhay D.M."/>
            <person name="Smith T.P.L."/>
        </authorList>
    </citation>
    <scope>NUCLEOTIDE SEQUENCE [LARGE SCALE GENOMIC DNA]</scope>
    <source>
        <strain evidence="5 6">USDA-ARS-USMARC-1296</strain>
    </source>
</reference>
<proteinExistence type="inferred from homology"/>
<dbReference type="PATRIC" id="fig|1433287.3.peg.1090"/>
<dbReference type="PANTHER" id="PTHR46317:SF1">
    <property type="entry name" value="HYDROLASE, TATD FAMILY"/>
    <property type="match status" value="1"/>
</dbReference>
<dbReference type="InterPro" id="IPR001130">
    <property type="entry name" value="TatD-like"/>
</dbReference>
<keyword evidence="2 4" id="KW-0479">Metal-binding</keyword>
<keyword evidence="6" id="KW-1185">Reference proteome</keyword>
<feature type="binding site" evidence="4">
    <location>
        <position position="171"/>
    </location>
    <ligand>
        <name>a divalent metal cation</name>
        <dbReference type="ChEBI" id="CHEBI:60240"/>
        <label>2</label>
    </ligand>
</feature>
<dbReference type="AlphaFoldDB" id="W0Q9Q3"/>
<feature type="binding site" evidence="4">
    <location>
        <position position="24"/>
    </location>
    <ligand>
        <name>a divalent metal cation</name>
        <dbReference type="ChEBI" id="CHEBI:60240"/>
        <label>1</label>
    </ligand>
</feature>
<gene>
    <name evidence="5" type="ORF">X808_10910</name>
</gene>
<evidence type="ECO:0000256" key="2">
    <source>
        <dbReference type="ARBA" id="ARBA00022723"/>
    </source>
</evidence>
<dbReference type="InterPro" id="IPR018228">
    <property type="entry name" value="DNase_TatD-rel_CS"/>
</dbReference>
<organism evidence="5 6">
    <name type="scientific">Mannheimia varigena USDA-ARS-USMARC-1296</name>
    <dbReference type="NCBI Taxonomy" id="1433287"/>
    <lineage>
        <taxon>Bacteria</taxon>
        <taxon>Pseudomonadati</taxon>
        <taxon>Pseudomonadota</taxon>
        <taxon>Gammaproteobacteria</taxon>
        <taxon>Pasteurellales</taxon>
        <taxon>Pasteurellaceae</taxon>
        <taxon>Mannheimia</taxon>
    </lineage>
</organism>
<dbReference type="Pfam" id="PF01026">
    <property type="entry name" value="TatD_DNase"/>
    <property type="match status" value="1"/>
</dbReference>
<comment type="similarity">
    <text evidence="1">Belongs to the metallo-dependent hydrolases superfamily. TatD-type hydrolase family.</text>
</comment>
<dbReference type="PIRSF" id="PIRSF005902">
    <property type="entry name" value="DNase_TatD"/>
    <property type="match status" value="1"/>
</dbReference>
<protein>
    <submittedName>
        <fullName evidence="5">Deoxyribonuclease</fullName>
    </submittedName>
</protein>
<dbReference type="Gene3D" id="3.20.20.140">
    <property type="entry name" value="Metal-dependent hydrolases"/>
    <property type="match status" value="1"/>
</dbReference>
<dbReference type="PANTHER" id="PTHR46317">
    <property type="entry name" value="HYDROLASE OF PHP SUPERFAMILY-RELATED PROTEIN"/>
    <property type="match status" value="1"/>
</dbReference>
<evidence type="ECO:0000256" key="3">
    <source>
        <dbReference type="ARBA" id="ARBA00022801"/>
    </source>
</evidence>
<dbReference type="SUPFAM" id="SSF51556">
    <property type="entry name" value="Metallo-dependent hydrolases"/>
    <property type="match status" value="1"/>
</dbReference>
<dbReference type="STRING" id="1433287.X808_10910"/>
<dbReference type="KEGG" id="mvi:X808_10910"/>
<feature type="binding site" evidence="4">
    <location>
        <position position="107"/>
    </location>
    <ligand>
        <name>a divalent metal cation</name>
        <dbReference type="ChEBI" id="CHEBI:60240"/>
        <label>1</label>
    </ligand>
</feature>
<dbReference type="InterPro" id="IPR032466">
    <property type="entry name" value="Metal_Hydrolase"/>
</dbReference>
<feature type="binding site" evidence="4">
    <location>
        <position position="147"/>
    </location>
    <ligand>
        <name>a divalent metal cation</name>
        <dbReference type="ChEBI" id="CHEBI:60240"/>
        <label>2</label>
    </ligand>
</feature>
<accession>W0Q9Q3</accession>
<evidence type="ECO:0000313" key="6">
    <source>
        <dbReference type="Proteomes" id="UP000066995"/>
    </source>
</evidence>
<feature type="binding site" evidence="4">
    <location>
        <position position="26"/>
    </location>
    <ligand>
        <name>a divalent metal cation</name>
        <dbReference type="ChEBI" id="CHEBI:60240"/>
        <label>1</label>
    </ligand>
</feature>
<dbReference type="HOGENOM" id="CLU_031506_5_2_6"/>
<dbReference type="GO" id="GO:0016788">
    <property type="term" value="F:hydrolase activity, acting on ester bonds"/>
    <property type="evidence" value="ECO:0007669"/>
    <property type="project" value="InterPro"/>
</dbReference>
<feature type="binding site" evidence="4">
    <location>
        <position position="219"/>
    </location>
    <ligand>
        <name>a divalent metal cation</name>
        <dbReference type="ChEBI" id="CHEBI:60240"/>
        <label>1</label>
    </ligand>
</feature>